<dbReference type="EC" id="3.4.11.21" evidence="2"/>
<protein>
    <recommendedName>
        <fullName evidence="2">aspartyl aminopeptidase</fullName>
        <ecNumber evidence="2">3.4.11.21</ecNumber>
    </recommendedName>
</protein>
<name>A0A418EYB5_APHAT</name>
<feature type="non-terminal residue" evidence="3">
    <location>
        <position position="1"/>
    </location>
</feature>
<organism evidence="3 4">
    <name type="scientific">Aphanomyces astaci</name>
    <name type="common">Crayfish plague agent</name>
    <dbReference type="NCBI Taxonomy" id="112090"/>
    <lineage>
        <taxon>Eukaryota</taxon>
        <taxon>Sar</taxon>
        <taxon>Stramenopiles</taxon>
        <taxon>Oomycota</taxon>
        <taxon>Saprolegniomycetes</taxon>
        <taxon>Saprolegniales</taxon>
        <taxon>Verrucalvaceae</taxon>
        <taxon>Aphanomyces</taxon>
    </lineage>
</organism>
<dbReference type="GO" id="GO:0004177">
    <property type="term" value="F:aminopeptidase activity"/>
    <property type="evidence" value="ECO:0007669"/>
    <property type="project" value="UniProtKB-EC"/>
</dbReference>
<dbReference type="AlphaFoldDB" id="A0A418EYB5"/>
<dbReference type="GO" id="GO:0006508">
    <property type="term" value="P:proteolysis"/>
    <property type="evidence" value="ECO:0007669"/>
    <property type="project" value="InterPro"/>
</dbReference>
<dbReference type="Proteomes" id="UP000286510">
    <property type="component" value="Unassembled WGS sequence"/>
</dbReference>
<gene>
    <name evidence="3" type="ORF">DYB26_007998</name>
</gene>
<dbReference type="PANTHER" id="PTHR28570">
    <property type="entry name" value="ASPARTYL AMINOPEPTIDASE"/>
    <property type="match status" value="1"/>
</dbReference>
<dbReference type="Pfam" id="PF02127">
    <property type="entry name" value="Peptidase_M18"/>
    <property type="match status" value="1"/>
</dbReference>
<sequence>ISDVVCDGCSPILSTHTGIRTIDVGVAQLSMHSIREMCGVSDVEKSVALFKAFYNDFTTVDGFVKTD</sequence>
<dbReference type="Gene3D" id="3.40.630.10">
    <property type="entry name" value="Zn peptidases"/>
    <property type="match status" value="1"/>
</dbReference>
<dbReference type="EMBL" id="QUTF01012899">
    <property type="protein sequence ID" value="RHZ20834.1"/>
    <property type="molecule type" value="Genomic_DNA"/>
</dbReference>
<accession>A0A418EYB5</accession>
<comment type="catalytic activity">
    <reaction evidence="1">
        <text>Release of an N-terminal aspartate or glutamate from a peptide, with a preference for aspartate.</text>
        <dbReference type="EC" id="3.4.11.21"/>
    </reaction>
</comment>
<comment type="caution">
    <text evidence="3">The sequence shown here is derived from an EMBL/GenBank/DDBJ whole genome shotgun (WGS) entry which is preliminary data.</text>
</comment>
<reference evidence="3 4" key="1">
    <citation type="submission" date="2018-08" db="EMBL/GenBank/DDBJ databases">
        <title>Aphanomyces genome sequencing and annotation.</title>
        <authorList>
            <person name="Minardi D."/>
            <person name="Oidtmann B."/>
            <person name="Van Der Giezen M."/>
            <person name="Studholme D.J."/>
        </authorList>
    </citation>
    <scope>NUCLEOTIDE SEQUENCE [LARGE SCALE GENOMIC DNA]</scope>
    <source>
        <strain evidence="3 4">FDL457</strain>
    </source>
</reference>
<evidence type="ECO:0000313" key="3">
    <source>
        <dbReference type="EMBL" id="RHZ20834.1"/>
    </source>
</evidence>
<dbReference type="VEuPathDB" id="FungiDB:H257_03355"/>
<evidence type="ECO:0000313" key="4">
    <source>
        <dbReference type="Proteomes" id="UP000286510"/>
    </source>
</evidence>
<dbReference type="SUPFAM" id="SSF53187">
    <property type="entry name" value="Zn-dependent exopeptidases"/>
    <property type="match status" value="1"/>
</dbReference>
<evidence type="ECO:0000256" key="1">
    <source>
        <dbReference type="ARBA" id="ARBA00001335"/>
    </source>
</evidence>
<proteinExistence type="predicted"/>
<dbReference type="GO" id="GO:0008270">
    <property type="term" value="F:zinc ion binding"/>
    <property type="evidence" value="ECO:0007669"/>
    <property type="project" value="InterPro"/>
</dbReference>
<dbReference type="InterPro" id="IPR001948">
    <property type="entry name" value="Peptidase_M18"/>
</dbReference>
<evidence type="ECO:0000256" key="2">
    <source>
        <dbReference type="ARBA" id="ARBA00011965"/>
    </source>
</evidence>
<dbReference type="PANTHER" id="PTHR28570:SF3">
    <property type="entry name" value="ASPARTYL AMINOPEPTIDASE"/>
    <property type="match status" value="1"/>
</dbReference>